<evidence type="ECO:0000256" key="1">
    <source>
        <dbReference type="ARBA" id="ARBA00004141"/>
    </source>
</evidence>
<dbReference type="PANTHER" id="PTHR17615:SF9">
    <property type="entry name" value="PROTEIN FAM189A1"/>
    <property type="match status" value="1"/>
</dbReference>
<dbReference type="InterPro" id="IPR007237">
    <property type="entry name" value="CD20-like"/>
</dbReference>
<dbReference type="Pfam" id="PF04103">
    <property type="entry name" value="CD20"/>
    <property type="match status" value="1"/>
</dbReference>
<dbReference type="OrthoDB" id="10036151at2759"/>
<dbReference type="Proteomes" id="UP000694845">
    <property type="component" value="Unplaced"/>
</dbReference>
<evidence type="ECO:0000256" key="2">
    <source>
        <dbReference type="ARBA" id="ARBA00022692"/>
    </source>
</evidence>
<dbReference type="AlphaFoldDB" id="A0A8B7ZZX6"/>
<feature type="transmembrane region" description="Helical" evidence="7">
    <location>
        <begin position="71"/>
        <end position="88"/>
    </location>
</feature>
<evidence type="ECO:0000256" key="3">
    <source>
        <dbReference type="ARBA" id="ARBA00022989"/>
    </source>
</evidence>
<keyword evidence="3 7" id="KW-1133">Transmembrane helix</keyword>
<keyword evidence="8" id="KW-1185">Reference proteome</keyword>
<proteinExistence type="inferred from homology"/>
<dbReference type="PANTHER" id="PTHR17615">
    <property type="entry name" value="PROTEIN FAM189A"/>
    <property type="match status" value="1"/>
</dbReference>
<feature type="compositionally biased region" description="Polar residues" evidence="6">
    <location>
        <begin position="485"/>
        <end position="505"/>
    </location>
</feature>
<evidence type="ECO:0000256" key="7">
    <source>
        <dbReference type="SAM" id="Phobius"/>
    </source>
</evidence>
<name>A0A8B7ZZX6_ACAPL</name>
<organism evidence="8 9">
    <name type="scientific">Acanthaster planci</name>
    <name type="common">Crown-of-thorns starfish</name>
    <dbReference type="NCBI Taxonomy" id="133434"/>
    <lineage>
        <taxon>Eukaryota</taxon>
        <taxon>Metazoa</taxon>
        <taxon>Echinodermata</taxon>
        <taxon>Eleutherozoa</taxon>
        <taxon>Asterozoa</taxon>
        <taxon>Asteroidea</taxon>
        <taxon>Valvatacea</taxon>
        <taxon>Valvatida</taxon>
        <taxon>Acanthasteridae</taxon>
        <taxon>Acanthaster</taxon>
    </lineage>
</organism>
<feature type="transmembrane region" description="Helical" evidence="7">
    <location>
        <begin position="175"/>
        <end position="201"/>
    </location>
</feature>
<feature type="region of interest" description="Disordered" evidence="6">
    <location>
        <begin position="817"/>
        <end position="841"/>
    </location>
</feature>
<feature type="compositionally biased region" description="Basic residues" evidence="6">
    <location>
        <begin position="403"/>
        <end position="413"/>
    </location>
</feature>
<evidence type="ECO:0000313" key="8">
    <source>
        <dbReference type="Proteomes" id="UP000694845"/>
    </source>
</evidence>
<feature type="region of interest" description="Disordered" evidence="6">
    <location>
        <begin position="477"/>
        <end position="505"/>
    </location>
</feature>
<sequence>MPDGSSAGRGTEVMAGSDRVVLRRLAVRPKPRKTTLIFGVSQMILGLAIVAISFTAFALSTSNRVRNACPYWAGFSVLLTGGVGLIAWKQPSSLALSFFTFLSAVCVVLHLVATALSGLSGADLQTLVHCRDDIRPLTCHCCEPHQSRCAQPEDMVAFEGVGGCRVITATVKELMYSVCVTNIVACVVCIAATIIGCAYIVKRHASRRMVVRRSQCSNLARDSFFSDIIMPTDSVFTPPVAPPPPYSPPDYTAISNDRVLMESGEFMDDLSTPTPVIGPQDMPPPYSVLDLSPGGTIECAVAQEYQVDPNEIHRFEPHRLSAQTAISNSYNPGRAIITVCQRNNTEQIPTPPLRWDSHHVARITPLTRMDQSGGNAIEPQPHQHHHQHTANVPVAPGQTVGNNRRHAKSKSRPRSGGSPRASPRHRRETRQSLPAMLHRNGEGNGNFIIVDDGLPVQSRLHPSNGSCLPVVIMRHHRGRPPPGNRVSTASQTSLEGPDNIASSGNVGANTESINVGDKVIASIPCSVSQEAASRSLHPAGFHNTNEGTEAVYDNNNPAIDKPEGAPAKTALSLIDRKASSSSGSVSGPPTSVPSQTKSSSSNERLTGTSSSHTSRDSASAIGRKQRRRHSRHTAERRRVSSSTTCSTSPTDCSSRSSTSGSFGRARRSRNRYISTSSSSDSEEDQRPPPPRRVIIARMANGGVRHEMLDPNNAYGYTGAVQREHAHRRSSGSSANTPPRGRPKHKKTNGERAGSVGRRTNSSGPPVRYDPRMVQSAMQTHVIPTPLAVSSPIAPQEASEQVHLRQKRPNSLNLRLSRKSHPAAQPRPSQHATVTFVEESDPWIHRDTERTYASVGVQSMPEQTQTGQALPAKSIQPPADVNPPLIGSAASAPTPSTNVDPLLVPKPKPRPKSMVELSQDTSVIVSSFLRQAVHGLSPAIKTVLEDIQSVITTDEQYLAEAMQSHSILDEYIEKSNSLDKLLEEKKGTDSELPDPKVSPPMPSPVSCKKLLRETLDEKCGIEGSGILPIPDTKLQNRPDKDLMGINSGKHEAVLQDCLVKTLESARETVL</sequence>
<evidence type="ECO:0000313" key="9">
    <source>
        <dbReference type="RefSeq" id="XP_022109136.1"/>
    </source>
</evidence>
<protein>
    <submittedName>
        <fullName evidence="9">Uncharacterized protein LOC110989221 isoform X1</fullName>
    </submittedName>
</protein>
<reference evidence="9" key="1">
    <citation type="submission" date="2025-08" db="UniProtKB">
        <authorList>
            <consortium name="RefSeq"/>
        </authorList>
    </citation>
    <scope>IDENTIFICATION</scope>
</reference>
<evidence type="ECO:0000256" key="4">
    <source>
        <dbReference type="ARBA" id="ARBA00023136"/>
    </source>
</evidence>
<gene>
    <name evidence="9" type="primary">LOC110989221</name>
</gene>
<accession>A0A8B7ZZX6</accession>
<feature type="region of interest" description="Disordered" evidence="6">
    <location>
        <begin position="722"/>
        <end position="767"/>
    </location>
</feature>
<feature type="region of interest" description="Disordered" evidence="6">
    <location>
        <begin position="369"/>
        <end position="440"/>
    </location>
</feature>
<feature type="transmembrane region" description="Helical" evidence="7">
    <location>
        <begin position="36"/>
        <end position="59"/>
    </location>
</feature>
<evidence type="ECO:0000256" key="5">
    <source>
        <dbReference type="ARBA" id="ARBA00034309"/>
    </source>
</evidence>
<comment type="similarity">
    <text evidence="5">Belongs to the ENTREP family.</text>
</comment>
<dbReference type="RefSeq" id="XP_022109136.1">
    <property type="nucleotide sequence ID" value="XM_022253444.1"/>
</dbReference>
<comment type="subcellular location">
    <subcellularLocation>
        <location evidence="1">Membrane</location>
        <topology evidence="1">Multi-pass membrane protein</topology>
    </subcellularLocation>
</comment>
<feature type="region of interest" description="Disordered" evidence="6">
    <location>
        <begin position="537"/>
        <end position="690"/>
    </location>
</feature>
<keyword evidence="4 7" id="KW-0472">Membrane</keyword>
<keyword evidence="2 7" id="KW-0812">Transmembrane</keyword>
<dbReference type="GO" id="GO:0016020">
    <property type="term" value="C:membrane"/>
    <property type="evidence" value="ECO:0007669"/>
    <property type="project" value="UniProtKB-SubCell"/>
</dbReference>
<feature type="compositionally biased region" description="Low complexity" evidence="6">
    <location>
        <begin position="579"/>
        <end position="619"/>
    </location>
</feature>
<dbReference type="GeneID" id="110989221"/>
<feature type="transmembrane region" description="Helical" evidence="7">
    <location>
        <begin position="95"/>
        <end position="116"/>
    </location>
</feature>
<feature type="compositionally biased region" description="Polar residues" evidence="6">
    <location>
        <begin position="542"/>
        <end position="557"/>
    </location>
</feature>
<feature type="region of interest" description="Disordered" evidence="6">
    <location>
        <begin position="985"/>
        <end position="1004"/>
    </location>
</feature>
<feature type="compositionally biased region" description="Low complexity" evidence="6">
    <location>
        <begin position="640"/>
        <end position="663"/>
    </location>
</feature>
<dbReference type="KEGG" id="aplc:110989221"/>
<dbReference type="InterPro" id="IPR030431">
    <property type="entry name" value="ENTREP1-3"/>
</dbReference>
<evidence type="ECO:0000256" key="6">
    <source>
        <dbReference type="SAM" id="MobiDB-lite"/>
    </source>
</evidence>